<name>A8N9U5_COPC7</name>
<gene>
    <name evidence="2" type="ORF">CC1G_05672</name>
</gene>
<keyword evidence="3" id="KW-1185">Reference proteome</keyword>
<dbReference type="VEuPathDB" id="FungiDB:CC1G_05672"/>
<dbReference type="InParanoid" id="A8N9U5"/>
<accession>A8N9U5</accession>
<protein>
    <submittedName>
        <fullName evidence="2">Uncharacterized protein</fullName>
    </submittedName>
</protein>
<evidence type="ECO:0000256" key="1">
    <source>
        <dbReference type="SAM" id="SignalP"/>
    </source>
</evidence>
<feature type="chain" id="PRO_5002724489" evidence="1">
    <location>
        <begin position="19"/>
        <end position="118"/>
    </location>
</feature>
<dbReference type="Proteomes" id="UP000001861">
    <property type="component" value="Unassembled WGS sequence"/>
</dbReference>
<proteinExistence type="predicted"/>
<keyword evidence="1" id="KW-0732">Signal</keyword>
<evidence type="ECO:0000313" key="3">
    <source>
        <dbReference type="Proteomes" id="UP000001861"/>
    </source>
</evidence>
<reference evidence="2 3" key="1">
    <citation type="journal article" date="2010" name="Proc. Natl. Acad. Sci. U.S.A.">
        <title>Insights into evolution of multicellular fungi from the assembled chromosomes of the mushroom Coprinopsis cinerea (Coprinus cinereus).</title>
        <authorList>
            <person name="Stajich J.E."/>
            <person name="Wilke S.K."/>
            <person name="Ahren D."/>
            <person name="Au C.H."/>
            <person name="Birren B.W."/>
            <person name="Borodovsky M."/>
            <person name="Burns C."/>
            <person name="Canback B."/>
            <person name="Casselton L.A."/>
            <person name="Cheng C.K."/>
            <person name="Deng J."/>
            <person name="Dietrich F.S."/>
            <person name="Fargo D.C."/>
            <person name="Farman M.L."/>
            <person name="Gathman A.C."/>
            <person name="Goldberg J."/>
            <person name="Guigo R."/>
            <person name="Hoegger P.J."/>
            <person name="Hooker J.B."/>
            <person name="Huggins A."/>
            <person name="James T.Y."/>
            <person name="Kamada T."/>
            <person name="Kilaru S."/>
            <person name="Kodira C."/>
            <person name="Kues U."/>
            <person name="Kupfer D."/>
            <person name="Kwan H.S."/>
            <person name="Lomsadze A."/>
            <person name="Li W."/>
            <person name="Lilly W.W."/>
            <person name="Ma L.J."/>
            <person name="Mackey A.J."/>
            <person name="Manning G."/>
            <person name="Martin F."/>
            <person name="Muraguchi H."/>
            <person name="Natvig D.O."/>
            <person name="Palmerini H."/>
            <person name="Ramesh M.A."/>
            <person name="Rehmeyer C.J."/>
            <person name="Roe B.A."/>
            <person name="Shenoy N."/>
            <person name="Stanke M."/>
            <person name="Ter-Hovhannisyan V."/>
            <person name="Tunlid A."/>
            <person name="Velagapudi R."/>
            <person name="Vision T.J."/>
            <person name="Zeng Q."/>
            <person name="Zolan M.E."/>
            <person name="Pukkila P.J."/>
        </authorList>
    </citation>
    <scope>NUCLEOTIDE SEQUENCE [LARGE SCALE GENOMIC DNA]</scope>
    <source>
        <strain evidence="3">Okayama-7 / 130 / ATCC MYA-4618 / FGSC 9003</strain>
    </source>
</reference>
<dbReference type="EMBL" id="AACS02000007">
    <property type="protein sequence ID" value="EAU90134.2"/>
    <property type="molecule type" value="Genomic_DNA"/>
</dbReference>
<dbReference type="OrthoDB" id="2960209at2759"/>
<feature type="signal peptide" evidence="1">
    <location>
        <begin position="1"/>
        <end position="18"/>
    </location>
</feature>
<evidence type="ECO:0000313" key="2">
    <source>
        <dbReference type="EMBL" id="EAU90134.2"/>
    </source>
</evidence>
<dbReference type="AlphaFoldDB" id="A8N9U5"/>
<organism evidence="2 3">
    <name type="scientific">Coprinopsis cinerea (strain Okayama-7 / 130 / ATCC MYA-4618 / FGSC 9003)</name>
    <name type="common">Inky cap fungus</name>
    <name type="synonym">Hormographiella aspergillata</name>
    <dbReference type="NCBI Taxonomy" id="240176"/>
    <lineage>
        <taxon>Eukaryota</taxon>
        <taxon>Fungi</taxon>
        <taxon>Dikarya</taxon>
        <taxon>Basidiomycota</taxon>
        <taxon>Agaricomycotina</taxon>
        <taxon>Agaricomycetes</taxon>
        <taxon>Agaricomycetidae</taxon>
        <taxon>Agaricales</taxon>
        <taxon>Agaricineae</taxon>
        <taxon>Psathyrellaceae</taxon>
        <taxon>Coprinopsis</taxon>
    </lineage>
</organism>
<dbReference type="KEGG" id="cci:CC1G_05672"/>
<dbReference type="HOGENOM" id="CLU_2073019_0_0_1"/>
<dbReference type="GeneID" id="6008075"/>
<comment type="caution">
    <text evidence="2">The sequence shown here is derived from an EMBL/GenBank/DDBJ whole genome shotgun (WGS) entry which is preliminary data.</text>
</comment>
<sequence length="118" mass="13034">MGPSRLLWFGLGAGFASWCWFRKEYREHNGDRWGHCRRPVVAPPSTMTPVQGLQNASNTPSTTGITHYEAEWDRDKIASQMVEITETTLDGVLAATQALKQSESATANHSKGSRALNT</sequence>
<dbReference type="RefSeq" id="XP_001831601.2">
    <property type="nucleotide sequence ID" value="XM_001831549.2"/>
</dbReference>